<reference evidence="2" key="1">
    <citation type="submission" date="2015-07" db="EMBL/GenBank/DDBJ databases">
        <title>Draft Genome Sequence of Oceanobacillus picturae Heshi-B3 that Was Isolated from Fermented Rice Bran with Aging Salted Mackerel, Which Was Named Heshiko as Traditional Fermented Seafood in Japan.</title>
        <authorList>
            <person name="Akuzawa S."/>
            <person name="Nakagawa J."/>
            <person name="Kanekatsu T."/>
            <person name="Kanesaki Y."/>
            <person name="Suzuki T."/>
        </authorList>
    </citation>
    <scope>NUCLEOTIDE SEQUENCE [LARGE SCALE GENOMIC DNA]</scope>
    <source>
        <strain evidence="2">Heshi-B3</strain>
    </source>
</reference>
<dbReference type="AlphaFoldDB" id="A0A0U9H699"/>
<comment type="caution">
    <text evidence="1">The sequence shown here is derived from an EMBL/GenBank/DDBJ whole genome shotgun (WGS) entry which is preliminary data.</text>
</comment>
<reference evidence="1 2" key="2">
    <citation type="journal article" date="2016" name="Genome Announc.">
        <title>Draft Genome Sequence of Oceanobacillus picturae Heshi-B3, Isolated from Fermented Rice Bran in a Traditional Japanese Seafood Dish.</title>
        <authorList>
            <person name="Akuzawa S."/>
            <person name="Nagaoka J."/>
            <person name="Kanekatsu M."/>
            <person name="Kanesaki Y."/>
            <person name="Suzuki T."/>
        </authorList>
    </citation>
    <scope>NUCLEOTIDE SEQUENCE [LARGE SCALE GENOMIC DNA]</scope>
    <source>
        <strain evidence="1 2">Heshi-B3</strain>
    </source>
</reference>
<evidence type="ECO:0000313" key="2">
    <source>
        <dbReference type="Proteomes" id="UP000052946"/>
    </source>
</evidence>
<evidence type="ECO:0000313" key="1">
    <source>
        <dbReference type="EMBL" id="GAQ17568.1"/>
    </source>
</evidence>
<accession>A0A0U9H699</accession>
<gene>
    <name evidence="1" type="ORF">OPHB3_1493</name>
</gene>
<sequence>MGYKKNKTFKKEAISPIQFDNAFVIPANWLFCRECKTISNYWGFLCAYVDNSSHHVIHTNQKAYWDEDQQNSGGI</sequence>
<dbReference type="EMBL" id="BBXV01000016">
    <property type="protein sequence ID" value="GAQ17568.1"/>
    <property type="molecule type" value="Genomic_DNA"/>
</dbReference>
<dbReference type="Proteomes" id="UP000052946">
    <property type="component" value="Unassembled WGS sequence"/>
</dbReference>
<organism evidence="1 2">
    <name type="scientific">Oceanobacillus picturae</name>
    <dbReference type="NCBI Taxonomy" id="171693"/>
    <lineage>
        <taxon>Bacteria</taxon>
        <taxon>Bacillati</taxon>
        <taxon>Bacillota</taxon>
        <taxon>Bacilli</taxon>
        <taxon>Bacillales</taxon>
        <taxon>Bacillaceae</taxon>
        <taxon>Oceanobacillus</taxon>
    </lineage>
</organism>
<protein>
    <submittedName>
        <fullName evidence="1">Protein Shroom1</fullName>
    </submittedName>
</protein>
<proteinExistence type="predicted"/>
<name>A0A0U9H699_9BACI</name>